<dbReference type="EMBL" id="CM055100">
    <property type="protein sequence ID" value="KAJ7543379.1"/>
    <property type="molecule type" value="Genomic_DNA"/>
</dbReference>
<dbReference type="Proteomes" id="UP001162992">
    <property type="component" value="Chromosome 9"/>
</dbReference>
<evidence type="ECO:0000313" key="2">
    <source>
        <dbReference type="Proteomes" id="UP001162992"/>
    </source>
</evidence>
<protein>
    <submittedName>
        <fullName evidence="1">Uncharacterized protein</fullName>
    </submittedName>
</protein>
<comment type="caution">
    <text evidence="1">The sequence shown here is derived from an EMBL/GenBank/DDBJ whole genome shotgun (WGS) entry which is preliminary data.</text>
</comment>
<name>A0ACC2CN13_DIPCM</name>
<reference evidence="2" key="1">
    <citation type="journal article" date="2024" name="Proc. Natl. Acad. Sci. U.S.A.">
        <title>Extraordinary preservation of gene collinearity over three hundred million years revealed in homosporous lycophytes.</title>
        <authorList>
            <person name="Li C."/>
            <person name="Wickell D."/>
            <person name="Kuo L.Y."/>
            <person name="Chen X."/>
            <person name="Nie B."/>
            <person name="Liao X."/>
            <person name="Peng D."/>
            <person name="Ji J."/>
            <person name="Jenkins J."/>
            <person name="Williams M."/>
            <person name="Shu S."/>
            <person name="Plott C."/>
            <person name="Barry K."/>
            <person name="Rajasekar S."/>
            <person name="Grimwood J."/>
            <person name="Han X."/>
            <person name="Sun S."/>
            <person name="Hou Z."/>
            <person name="He W."/>
            <person name="Dai G."/>
            <person name="Sun C."/>
            <person name="Schmutz J."/>
            <person name="Leebens-Mack J.H."/>
            <person name="Li F.W."/>
            <person name="Wang L."/>
        </authorList>
    </citation>
    <scope>NUCLEOTIDE SEQUENCE [LARGE SCALE GENOMIC DNA]</scope>
    <source>
        <strain evidence="2">cv. PW_Plant_1</strain>
    </source>
</reference>
<accession>A0ACC2CN13</accession>
<proteinExistence type="predicted"/>
<gene>
    <name evidence="1" type="ORF">O6H91_09G035100</name>
</gene>
<organism evidence="1 2">
    <name type="scientific">Diphasiastrum complanatum</name>
    <name type="common">Issler's clubmoss</name>
    <name type="synonym">Lycopodium complanatum</name>
    <dbReference type="NCBI Taxonomy" id="34168"/>
    <lineage>
        <taxon>Eukaryota</taxon>
        <taxon>Viridiplantae</taxon>
        <taxon>Streptophyta</taxon>
        <taxon>Embryophyta</taxon>
        <taxon>Tracheophyta</taxon>
        <taxon>Lycopodiopsida</taxon>
        <taxon>Lycopodiales</taxon>
        <taxon>Lycopodiaceae</taxon>
        <taxon>Lycopodioideae</taxon>
        <taxon>Diphasiastrum</taxon>
    </lineage>
</organism>
<keyword evidence="2" id="KW-1185">Reference proteome</keyword>
<evidence type="ECO:0000313" key="1">
    <source>
        <dbReference type="EMBL" id="KAJ7543379.1"/>
    </source>
</evidence>
<sequence length="454" mass="49739">MPTDGEIRMLLANTFLVGRGMKIKPDVSKKPHILTVIAKRRDSDQWFTWLANRANEAMQHFQKTFLANFSVSPVGNLRSGNASWRQKASSLSIRNITCRFASLSQSLDPNSQANMEELKEQAQKVGQQSRIPIPQTDLPLIGEVKSLALKQLLCGIIAGGVASTAVTPFEIIRTRTIAGDGGKSAVEVLKTVIKHEGWQSIMQGSLLISMFQSSLQKGIQFFVYEAVKRRAEDNMEKDPKLLPHLPRSVPISTLAGASAGLAALLLTYPFQTITDRVVLRPNEYKSLTGTLVKIVQKEGFAELFRGITPAIVSVVPSAATSFYTYDTLKKKYLEKNDKKDFEVLLSLLAGAAAGGLSATLTYPLEVARKQISMSALPCGTVGVGGPLDYSNTLQALVGIIEKEGFRGLYRGLNMQVLEMVPLTALSFMTYEIAKRAFLAQAEERCDEVKDHPSS</sequence>